<evidence type="ECO:0000256" key="10">
    <source>
        <dbReference type="ARBA" id="ARBA00022825"/>
    </source>
</evidence>
<keyword evidence="8 17" id="KW-0732">Signal</keyword>
<keyword evidence="13" id="KW-0865">Zymogen</keyword>
<comment type="subcellular location">
    <subcellularLocation>
        <location evidence="3">Secreted</location>
        <location evidence="3">Extracellular space</location>
    </subcellularLocation>
</comment>
<evidence type="ECO:0000256" key="6">
    <source>
        <dbReference type="ARBA" id="ARBA00022670"/>
    </source>
</evidence>
<evidence type="ECO:0000256" key="2">
    <source>
        <dbReference type="ARBA" id="ARBA00002451"/>
    </source>
</evidence>
<feature type="binding site" evidence="15">
    <location>
        <position position="585"/>
    </location>
    <ligand>
        <name>Ca(2+)</name>
        <dbReference type="ChEBI" id="CHEBI:29108"/>
    </ligand>
</feature>
<comment type="caution">
    <text evidence="19">The sequence shown here is derived from an EMBL/GenBank/DDBJ whole genome shotgun (WGS) entry which is preliminary data.</text>
</comment>
<feature type="binding site" evidence="15">
    <location>
        <position position="567"/>
    </location>
    <ligand>
        <name>Ca(2+)</name>
        <dbReference type="ChEBI" id="CHEBI:29108"/>
    </ligand>
</feature>
<dbReference type="EC" id="3.4.14.10" evidence="4"/>
<evidence type="ECO:0000256" key="9">
    <source>
        <dbReference type="ARBA" id="ARBA00022801"/>
    </source>
</evidence>
<evidence type="ECO:0000313" key="20">
    <source>
        <dbReference type="Proteomes" id="UP000714275"/>
    </source>
</evidence>
<sequence length="626" mass="67596">MLTRLALLSLPFAAALASATPFKGYQQKVKESIHGPPSGWYKYAPAPKHHILELKIALPQPKFPELEQHLWEVSDPSHARYGAHLSKQEIEALMAPHPETADVVRKWLALHGLAEENITRSSANDWVTIRVPVGLAEEMLTTMPRIIMFTSTLRLERASSGPRATVSLRSCTTMSILFSPLPCLLVSRRSRARCAGTNHVRPTDSSPSGSTITGPAGNQVDASCNSTITVSCLRQLYNAVDYNTSATNGNALGITGYLNESTNNIDLQQFYQLQSPSAYGSNYTFVSIHGGENNQSYGAAGLEANLDTQFGFGLTWPTPGTFYSTGGEPPFHSDLMTESNTNEPYSYWLEYVLSQDTIPQSISTSYGDDEQTVPRSYAIRVCNGMAALGVRGVSLMFSSGDGGVGDGVVYPDQPLKHQCYSNDGLKTPMFLPEFPASCPYVTTVGGTINIPETAAYFSGGGFSNYFRRPSYQDDAVLAYLATLAPGTYKGLYNSTGRAYPDVSSQSVSFSVVYEGQATLVDGTSCAAPAFTAFISMLNDARLTAGKTALGFLNPFLYSAGYTALNDITEGRNPGCQTEGFNATVGWDPGEFMNAANKATFYTLIIIAVTGYGTPNFEKLKVLVLAM</sequence>
<evidence type="ECO:0000256" key="7">
    <source>
        <dbReference type="ARBA" id="ARBA00022723"/>
    </source>
</evidence>
<keyword evidence="20" id="KW-1185">Reference proteome</keyword>
<dbReference type="InterPro" id="IPR015366">
    <property type="entry name" value="S53_propep"/>
</dbReference>
<feature type="active site" description="Charge relay system" evidence="15">
    <location>
        <position position="307"/>
    </location>
</feature>
<feature type="chain" id="PRO_5040125548" description="tripeptidyl-peptidase II" evidence="17">
    <location>
        <begin position="20"/>
        <end position="626"/>
    </location>
</feature>
<dbReference type="Gene3D" id="3.40.50.200">
    <property type="entry name" value="Peptidase S8/S53 domain"/>
    <property type="match status" value="1"/>
</dbReference>
<name>A0A9P7A701_9AGAM</name>
<evidence type="ECO:0000256" key="14">
    <source>
        <dbReference type="ARBA" id="ARBA00023180"/>
    </source>
</evidence>
<evidence type="ECO:0000313" key="19">
    <source>
        <dbReference type="EMBL" id="KAG1782847.1"/>
    </source>
</evidence>
<dbReference type="PANTHER" id="PTHR14218:SF15">
    <property type="entry name" value="TRIPEPTIDYL-PEPTIDASE 1"/>
    <property type="match status" value="1"/>
</dbReference>
<keyword evidence="9 15" id="KW-0378">Hydrolase</keyword>
<dbReference type="FunFam" id="3.40.50.200:FF:000015">
    <property type="entry name" value="Tripeptidyl peptidase A"/>
    <property type="match status" value="1"/>
</dbReference>
<evidence type="ECO:0000256" key="1">
    <source>
        <dbReference type="ARBA" id="ARBA00001910"/>
    </source>
</evidence>
<dbReference type="CDD" id="cd11377">
    <property type="entry name" value="Pro-peptidase_S53"/>
    <property type="match status" value="1"/>
</dbReference>
<evidence type="ECO:0000256" key="15">
    <source>
        <dbReference type="PROSITE-ProRule" id="PRU01032"/>
    </source>
</evidence>
<keyword evidence="11 15" id="KW-0106">Calcium</keyword>
<feature type="domain" description="Peptidase S53" evidence="18">
    <location>
        <begin position="227"/>
        <end position="607"/>
    </location>
</feature>
<accession>A0A9P7A701</accession>
<dbReference type="GO" id="GO:0006508">
    <property type="term" value="P:proteolysis"/>
    <property type="evidence" value="ECO:0007669"/>
    <property type="project" value="UniProtKB-KW"/>
</dbReference>
<keyword evidence="5" id="KW-0964">Secreted</keyword>
<comment type="function">
    <text evidence="2">Secreted tripeptidyl-peptidase which degrades proteins at acidic pHs and is involved in virulence.</text>
</comment>
<keyword evidence="10 15" id="KW-0720">Serine protease</keyword>
<dbReference type="InterPro" id="IPR036852">
    <property type="entry name" value="Peptidase_S8/S53_dom_sf"/>
</dbReference>
<feature type="binding site" evidence="15">
    <location>
        <position position="587"/>
    </location>
    <ligand>
        <name>Ca(2+)</name>
        <dbReference type="ChEBI" id="CHEBI:29108"/>
    </ligand>
</feature>
<evidence type="ECO:0000256" key="4">
    <source>
        <dbReference type="ARBA" id="ARBA00012462"/>
    </source>
</evidence>
<feature type="signal peptide" evidence="17">
    <location>
        <begin position="1"/>
        <end position="19"/>
    </location>
</feature>
<keyword evidence="6 15" id="KW-0645">Protease</keyword>
<dbReference type="GO" id="GO:0008240">
    <property type="term" value="F:tripeptidyl-peptidase activity"/>
    <property type="evidence" value="ECO:0007669"/>
    <property type="project" value="UniProtKB-EC"/>
</dbReference>
<comment type="cofactor">
    <cofactor evidence="15">
        <name>Ca(2+)</name>
        <dbReference type="ChEBI" id="CHEBI:29108"/>
    </cofactor>
    <text evidence="15">Binds 1 Ca(2+) ion per subunit.</text>
</comment>
<dbReference type="CDD" id="cd04056">
    <property type="entry name" value="Peptidases_S53"/>
    <property type="match status" value="1"/>
</dbReference>
<proteinExistence type="predicted"/>
<gene>
    <name evidence="19" type="ORF">EV702DRAFT_229826</name>
</gene>
<dbReference type="PANTHER" id="PTHR14218">
    <property type="entry name" value="PROTEASE S8 TRIPEPTIDYL PEPTIDASE I CLN2"/>
    <property type="match status" value="1"/>
</dbReference>
<feature type="active site" description="Charge relay system" evidence="15">
    <location>
        <position position="303"/>
    </location>
</feature>
<evidence type="ECO:0000256" key="11">
    <source>
        <dbReference type="ARBA" id="ARBA00022837"/>
    </source>
</evidence>
<evidence type="ECO:0000259" key="18">
    <source>
        <dbReference type="PROSITE" id="PS51695"/>
    </source>
</evidence>
<evidence type="ECO:0000256" key="13">
    <source>
        <dbReference type="ARBA" id="ARBA00023145"/>
    </source>
</evidence>
<evidence type="ECO:0000256" key="8">
    <source>
        <dbReference type="ARBA" id="ARBA00022729"/>
    </source>
</evidence>
<dbReference type="Proteomes" id="UP000714275">
    <property type="component" value="Unassembled WGS sequence"/>
</dbReference>
<dbReference type="SUPFAM" id="SSF54897">
    <property type="entry name" value="Protease propeptides/inhibitors"/>
    <property type="match status" value="1"/>
</dbReference>
<dbReference type="EMBL" id="JABBWD010000002">
    <property type="protein sequence ID" value="KAG1782847.1"/>
    <property type="molecule type" value="Genomic_DNA"/>
</dbReference>
<dbReference type="AlphaFoldDB" id="A0A9P7A701"/>
<feature type="region of interest" description="Disordered" evidence="16">
    <location>
        <begin position="197"/>
        <end position="217"/>
    </location>
</feature>
<evidence type="ECO:0000256" key="16">
    <source>
        <dbReference type="SAM" id="MobiDB-lite"/>
    </source>
</evidence>
<dbReference type="InterPro" id="IPR050819">
    <property type="entry name" value="Tripeptidyl-peptidase_I"/>
</dbReference>
<feature type="compositionally biased region" description="Polar residues" evidence="16">
    <location>
        <begin position="203"/>
        <end position="213"/>
    </location>
</feature>
<evidence type="ECO:0000256" key="12">
    <source>
        <dbReference type="ARBA" id="ARBA00023026"/>
    </source>
</evidence>
<evidence type="ECO:0000256" key="5">
    <source>
        <dbReference type="ARBA" id="ARBA00022525"/>
    </source>
</evidence>
<dbReference type="SUPFAM" id="SSF52743">
    <property type="entry name" value="Subtilisin-like"/>
    <property type="match status" value="1"/>
</dbReference>
<feature type="binding site" evidence="15">
    <location>
        <position position="566"/>
    </location>
    <ligand>
        <name>Ca(2+)</name>
        <dbReference type="ChEBI" id="CHEBI:29108"/>
    </ligand>
</feature>
<dbReference type="InterPro" id="IPR030400">
    <property type="entry name" value="Sedolisin_dom"/>
</dbReference>
<comment type="catalytic activity">
    <reaction evidence="1">
        <text>Release of an N-terminal tripeptide from a polypeptide.</text>
        <dbReference type="EC" id="3.4.14.10"/>
    </reaction>
</comment>
<protein>
    <recommendedName>
        <fullName evidence="4">tripeptidyl-peptidase II</fullName>
        <ecNumber evidence="4">3.4.14.10</ecNumber>
    </recommendedName>
</protein>
<reference evidence="19" key="1">
    <citation type="journal article" date="2020" name="New Phytol.">
        <title>Comparative genomics reveals dynamic genome evolution in host specialist ectomycorrhizal fungi.</title>
        <authorList>
            <person name="Lofgren L.A."/>
            <person name="Nguyen N.H."/>
            <person name="Vilgalys R."/>
            <person name="Ruytinx J."/>
            <person name="Liao H.L."/>
            <person name="Branco S."/>
            <person name="Kuo A."/>
            <person name="LaButti K."/>
            <person name="Lipzen A."/>
            <person name="Andreopoulos W."/>
            <person name="Pangilinan J."/>
            <person name="Riley R."/>
            <person name="Hundley H."/>
            <person name="Na H."/>
            <person name="Barry K."/>
            <person name="Grigoriev I.V."/>
            <person name="Stajich J.E."/>
            <person name="Kennedy P.G."/>
        </authorList>
    </citation>
    <scope>NUCLEOTIDE SEQUENCE</scope>
    <source>
        <strain evidence="19">DOB743</strain>
    </source>
</reference>
<keyword evidence="12" id="KW-0843">Virulence</keyword>
<organism evidence="19 20">
    <name type="scientific">Suillus placidus</name>
    <dbReference type="NCBI Taxonomy" id="48579"/>
    <lineage>
        <taxon>Eukaryota</taxon>
        <taxon>Fungi</taxon>
        <taxon>Dikarya</taxon>
        <taxon>Basidiomycota</taxon>
        <taxon>Agaricomycotina</taxon>
        <taxon>Agaricomycetes</taxon>
        <taxon>Agaricomycetidae</taxon>
        <taxon>Boletales</taxon>
        <taxon>Suillineae</taxon>
        <taxon>Suillaceae</taxon>
        <taxon>Suillus</taxon>
    </lineage>
</organism>
<dbReference type="OrthoDB" id="409122at2759"/>
<dbReference type="PROSITE" id="PS51695">
    <property type="entry name" value="SEDOLISIN"/>
    <property type="match status" value="1"/>
</dbReference>
<keyword evidence="7 15" id="KW-0479">Metal-binding</keyword>
<feature type="active site" description="Charge relay system" evidence="15">
    <location>
        <position position="524"/>
    </location>
</feature>
<evidence type="ECO:0000256" key="17">
    <source>
        <dbReference type="SAM" id="SignalP"/>
    </source>
</evidence>
<dbReference type="Pfam" id="PF09286">
    <property type="entry name" value="Pro-kuma_activ"/>
    <property type="match status" value="1"/>
</dbReference>
<keyword evidence="14" id="KW-0325">Glycoprotein</keyword>
<dbReference type="GO" id="GO:0046872">
    <property type="term" value="F:metal ion binding"/>
    <property type="evidence" value="ECO:0007669"/>
    <property type="project" value="UniProtKB-UniRule"/>
</dbReference>
<dbReference type="GO" id="GO:0004252">
    <property type="term" value="F:serine-type endopeptidase activity"/>
    <property type="evidence" value="ECO:0007669"/>
    <property type="project" value="UniProtKB-UniRule"/>
</dbReference>
<dbReference type="SMART" id="SM00944">
    <property type="entry name" value="Pro-kuma_activ"/>
    <property type="match status" value="1"/>
</dbReference>
<evidence type="ECO:0000256" key="3">
    <source>
        <dbReference type="ARBA" id="ARBA00004239"/>
    </source>
</evidence>
<dbReference type="GO" id="GO:0005576">
    <property type="term" value="C:extracellular region"/>
    <property type="evidence" value="ECO:0007669"/>
    <property type="project" value="UniProtKB-SubCell"/>
</dbReference>